<dbReference type="EMBL" id="DVMY01000064">
    <property type="protein sequence ID" value="HIU37385.1"/>
    <property type="molecule type" value="Genomic_DNA"/>
</dbReference>
<dbReference type="InterPro" id="IPR036264">
    <property type="entry name" value="Bact_exopeptidase_dim_dom"/>
</dbReference>
<dbReference type="PIRSF" id="PIRSF005962">
    <property type="entry name" value="Pept_M20D_amidohydro"/>
    <property type="match status" value="1"/>
</dbReference>
<dbReference type="GO" id="GO:0016805">
    <property type="term" value="F:dipeptidase activity"/>
    <property type="evidence" value="ECO:0007669"/>
    <property type="project" value="TreeGrafter"/>
</dbReference>
<keyword evidence="2" id="KW-0479">Metal-binding</keyword>
<comment type="caution">
    <text evidence="4">The sequence shown here is derived from an EMBL/GenBank/DDBJ whole genome shotgun (WGS) entry which is preliminary data.</text>
</comment>
<feature type="binding site" evidence="2">
    <location>
        <position position="142"/>
    </location>
    <ligand>
        <name>Mn(2+)</name>
        <dbReference type="ChEBI" id="CHEBI:29035"/>
        <label>2</label>
    </ligand>
</feature>
<accession>A0A9D1IH24</accession>
<feature type="binding site" evidence="2">
    <location>
        <position position="202"/>
    </location>
    <ligand>
        <name>Mn(2+)</name>
        <dbReference type="ChEBI" id="CHEBI:29035"/>
        <label>2</label>
    </ligand>
</feature>
<sequence>MLHLAAYIPEMIETRRHLHHHPEIAWTEFLTTQTIVKRVRELGFKTILGKALFDEAHALGREPKVIEEAMQRSLKLGMDPALLKELEGYTGCMAIWETGRPGPVTALRFDIDCVNVEENHDDSNEAHRGGFDSECCGLMHACGHDAHAAMGLAVAHWIHDNADDLKGTIKLIFQPAEEGTKGAAGIAYSHNLDDVDYLVGGHIGVDAKLHEVAVIRKGFLATTKMNVTFTGVAAHAGAAAELGRNALMAACSAAMQIMGIARHGKGDTSVNIGTINAGEGRNVVPVHAKMELEVRGKNDDINRYMQETAERMIKGSAESYGVEYKIDIMGMATDVNADKALSDMLEEEAKQVPTVTKVFDITSCTGSEDCSLLMQAVQKHGGQAAFFYYGCNHHGHHKGNFEIQDTESMPEGLEVFVRMLNRLNKN</sequence>
<dbReference type="NCBIfam" id="TIGR01891">
    <property type="entry name" value="amidohydrolases"/>
    <property type="match status" value="1"/>
</dbReference>
<dbReference type="InterPro" id="IPR011650">
    <property type="entry name" value="Peptidase_M20_dimer"/>
</dbReference>
<dbReference type="Pfam" id="PF01546">
    <property type="entry name" value="Peptidase_M20"/>
    <property type="match status" value="1"/>
</dbReference>
<feature type="binding site" evidence="2">
    <location>
        <position position="397"/>
    </location>
    <ligand>
        <name>Mn(2+)</name>
        <dbReference type="ChEBI" id="CHEBI:29035"/>
        <label>1</label>
    </ligand>
</feature>
<evidence type="ECO:0000313" key="4">
    <source>
        <dbReference type="EMBL" id="HIU37385.1"/>
    </source>
</evidence>
<keyword evidence="1" id="KW-0378">Hydrolase</keyword>
<protein>
    <submittedName>
        <fullName evidence="4">Amidohydrolase</fullName>
    </submittedName>
</protein>
<dbReference type="Gene3D" id="3.40.630.10">
    <property type="entry name" value="Zn peptidases"/>
    <property type="match status" value="2"/>
</dbReference>
<dbReference type="AlphaFoldDB" id="A0A9D1IH24"/>
<keyword evidence="2" id="KW-0464">Manganese</keyword>
<feature type="binding site" evidence="2">
    <location>
        <position position="144"/>
    </location>
    <ligand>
        <name>Mn(2+)</name>
        <dbReference type="ChEBI" id="CHEBI:29035"/>
        <label>2</label>
    </ligand>
</feature>
<dbReference type="GO" id="GO:0046657">
    <property type="term" value="P:folic acid catabolic process"/>
    <property type="evidence" value="ECO:0007669"/>
    <property type="project" value="TreeGrafter"/>
</dbReference>
<reference evidence="4" key="1">
    <citation type="submission" date="2020-10" db="EMBL/GenBank/DDBJ databases">
        <authorList>
            <person name="Gilroy R."/>
        </authorList>
    </citation>
    <scope>NUCLEOTIDE SEQUENCE</scope>
    <source>
        <strain evidence="4">7463</strain>
    </source>
</reference>
<evidence type="ECO:0000259" key="3">
    <source>
        <dbReference type="Pfam" id="PF07687"/>
    </source>
</evidence>
<dbReference type="GO" id="GO:0005737">
    <property type="term" value="C:cytoplasm"/>
    <property type="evidence" value="ECO:0007669"/>
    <property type="project" value="TreeGrafter"/>
</dbReference>
<comment type="cofactor">
    <cofactor evidence="2">
        <name>Mn(2+)</name>
        <dbReference type="ChEBI" id="CHEBI:29035"/>
    </cofactor>
    <text evidence="2">The Mn(2+) ion enhances activity.</text>
</comment>
<evidence type="ECO:0000256" key="1">
    <source>
        <dbReference type="ARBA" id="ARBA00022801"/>
    </source>
</evidence>
<dbReference type="InterPro" id="IPR052030">
    <property type="entry name" value="Peptidase_M20/M20A_hydrolases"/>
</dbReference>
<dbReference type="SUPFAM" id="SSF55031">
    <property type="entry name" value="Bacterial exopeptidase dimerisation domain"/>
    <property type="match status" value="1"/>
</dbReference>
<dbReference type="SUPFAM" id="SSF53187">
    <property type="entry name" value="Zn-dependent exopeptidases"/>
    <property type="match status" value="1"/>
</dbReference>
<dbReference type="InterPro" id="IPR002933">
    <property type="entry name" value="Peptidase_M20"/>
</dbReference>
<evidence type="ECO:0000313" key="5">
    <source>
        <dbReference type="Proteomes" id="UP000824083"/>
    </source>
</evidence>
<reference evidence="4" key="2">
    <citation type="journal article" date="2021" name="PeerJ">
        <title>Extensive microbial diversity within the chicken gut microbiome revealed by metagenomics and culture.</title>
        <authorList>
            <person name="Gilroy R."/>
            <person name="Ravi A."/>
            <person name="Getino M."/>
            <person name="Pursley I."/>
            <person name="Horton D.L."/>
            <person name="Alikhan N.F."/>
            <person name="Baker D."/>
            <person name="Gharbi K."/>
            <person name="Hall N."/>
            <person name="Watson M."/>
            <person name="Adriaenssens E.M."/>
            <person name="Foster-Nyarko E."/>
            <person name="Jarju S."/>
            <person name="Secka A."/>
            <person name="Antonio M."/>
            <person name="Oren A."/>
            <person name="Chaudhuri R.R."/>
            <person name="La Ragione R."/>
            <person name="Hildebrand F."/>
            <person name="Pallen M.J."/>
        </authorList>
    </citation>
    <scope>NUCLEOTIDE SEQUENCE</scope>
    <source>
        <strain evidence="4">7463</strain>
    </source>
</reference>
<dbReference type="InterPro" id="IPR017439">
    <property type="entry name" value="Amidohydrolase"/>
</dbReference>
<dbReference type="PANTHER" id="PTHR30575">
    <property type="entry name" value="PEPTIDASE M20"/>
    <property type="match status" value="1"/>
</dbReference>
<feature type="domain" description="Peptidase M20 dimerisation" evidence="3">
    <location>
        <begin position="224"/>
        <end position="310"/>
    </location>
</feature>
<dbReference type="GO" id="GO:0071713">
    <property type="term" value="F:para-aminobenzoyl-glutamate hydrolase activity"/>
    <property type="evidence" value="ECO:0007669"/>
    <property type="project" value="TreeGrafter"/>
</dbReference>
<dbReference type="GO" id="GO:0046872">
    <property type="term" value="F:metal ion binding"/>
    <property type="evidence" value="ECO:0007669"/>
    <property type="project" value="UniProtKB-KW"/>
</dbReference>
<evidence type="ECO:0000256" key="2">
    <source>
        <dbReference type="PIRSR" id="PIRSR005962-1"/>
    </source>
</evidence>
<proteinExistence type="predicted"/>
<dbReference type="Proteomes" id="UP000824083">
    <property type="component" value="Unassembled WGS sequence"/>
</dbReference>
<dbReference type="Pfam" id="PF07687">
    <property type="entry name" value="M20_dimer"/>
    <property type="match status" value="1"/>
</dbReference>
<gene>
    <name evidence="4" type="ORF">IAC56_03820</name>
</gene>
<feature type="binding site" evidence="2">
    <location>
        <position position="178"/>
    </location>
    <ligand>
        <name>Mn(2+)</name>
        <dbReference type="ChEBI" id="CHEBI:29035"/>
        <label>2</label>
    </ligand>
</feature>
<name>A0A9D1IH24_9BURK</name>
<dbReference type="PANTHER" id="PTHR30575:SF3">
    <property type="entry name" value="PEPTIDASE M20 DIMERISATION DOMAIN-CONTAINING PROTEIN"/>
    <property type="match status" value="1"/>
</dbReference>
<organism evidence="4 5">
    <name type="scientific">Candidatus Aphodousia faecigallinarum</name>
    <dbReference type="NCBI Taxonomy" id="2840677"/>
    <lineage>
        <taxon>Bacteria</taxon>
        <taxon>Pseudomonadati</taxon>
        <taxon>Pseudomonadota</taxon>
        <taxon>Betaproteobacteria</taxon>
        <taxon>Burkholderiales</taxon>
        <taxon>Sutterellaceae</taxon>
        <taxon>Sutterellaceae incertae sedis</taxon>
        <taxon>Candidatus Aphodousia</taxon>
    </lineage>
</organism>